<dbReference type="InterPro" id="IPR010666">
    <property type="entry name" value="Znf_GRF"/>
</dbReference>
<feature type="domain" description="GRF-type" evidence="7">
    <location>
        <begin position="38"/>
        <end position="80"/>
    </location>
</feature>
<dbReference type="PANTHER" id="PTHR33248">
    <property type="entry name" value="ZINC ION-BINDING PROTEIN"/>
    <property type="match status" value="1"/>
</dbReference>
<evidence type="ECO:0000256" key="3">
    <source>
        <dbReference type="ARBA" id="ARBA00022833"/>
    </source>
</evidence>
<dbReference type="Proteomes" id="UP000289738">
    <property type="component" value="Chromosome B08"/>
</dbReference>
<dbReference type="Pfam" id="PF06839">
    <property type="entry name" value="Zn_ribbon_GRF"/>
    <property type="match status" value="1"/>
</dbReference>
<evidence type="ECO:0000256" key="5">
    <source>
        <dbReference type="SAM" id="MobiDB-lite"/>
    </source>
</evidence>
<keyword evidence="2 4" id="KW-0863">Zinc-finger</keyword>
<dbReference type="GO" id="GO:0008270">
    <property type="term" value="F:zinc ion binding"/>
    <property type="evidence" value="ECO:0007669"/>
    <property type="project" value="UniProtKB-KW"/>
</dbReference>
<keyword evidence="9" id="KW-1185">Reference proteome</keyword>
<gene>
    <name evidence="8" type="ORF">Ahy_B08g090802</name>
</gene>
<reference evidence="8 9" key="1">
    <citation type="submission" date="2019-01" db="EMBL/GenBank/DDBJ databases">
        <title>Sequencing of cultivated peanut Arachis hypogaea provides insights into genome evolution and oil improvement.</title>
        <authorList>
            <person name="Chen X."/>
        </authorList>
    </citation>
    <scope>NUCLEOTIDE SEQUENCE [LARGE SCALE GENOMIC DNA]</scope>
    <source>
        <strain evidence="9">cv. Fuhuasheng</strain>
        <tissue evidence="8">Leaves</tissue>
    </source>
</reference>
<feature type="region of interest" description="Disordered" evidence="5">
    <location>
        <begin position="1"/>
        <end position="27"/>
    </location>
</feature>
<dbReference type="PROSITE" id="PS51999">
    <property type="entry name" value="ZF_GRF"/>
    <property type="match status" value="1"/>
</dbReference>
<evidence type="ECO:0000256" key="6">
    <source>
        <dbReference type="SAM" id="Phobius"/>
    </source>
</evidence>
<evidence type="ECO:0000259" key="7">
    <source>
        <dbReference type="PROSITE" id="PS51999"/>
    </source>
</evidence>
<keyword evidence="3" id="KW-0862">Zinc</keyword>
<evidence type="ECO:0000256" key="1">
    <source>
        <dbReference type="ARBA" id="ARBA00022723"/>
    </source>
</evidence>
<accession>A0A444Y0P7</accession>
<feature type="compositionally biased region" description="Gly residues" evidence="5">
    <location>
        <begin position="1"/>
        <end position="12"/>
    </location>
</feature>
<evidence type="ECO:0000313" key="8">
    <source>
        <dbReference type="EMBL" id="RYQ95489.1"/>
    </source>
</evidence>
<dbReference type="EMBL" id="SDMP01000018">
    <property type="protein sequence ID" value="RYQ95489.1"/>
    <property type="molecule type" value="Genomic_DNA"/>
</dbReference>
<organism evidence="8 9">
    <name type="scientific">Arachis hypogaea</name>
    <name type="common">Peanut</name>
    <dbReference type="NCBI Taxonomy" id="3818"/>
    <lineage>
        <taxon>Eukaryota</taxon>
        <taxon>Viridiplantae</taxon>
        <taxon>Streptophyta</taxon>
        <taxon>Embryophyta</taxon>
        <taxon>Tracheophyta</taxon>
        <taxon>Spermatophyta</taxon>
        <taxon>Magnoliopsida</taxon>
        <taxon>eudicotyledons</taxon>
        <taxon>Gunneridae</taxon>
        <taxon>Pentapetalae</taxon>
        <taxon>rosids</taxon>
        <taxon>fabids</taxon>
        <taxon>Fabales</taxon>
        <taxon>Fabaceae</taxon>
        <taxon>Papilionoideae</taxon>
        <taxon>50 kb inversion clade</taxon>
        <taxon>dalbergioids sensu lato</taxon>
        <taxon>Dalbergieae</taxon>
        <taxon>Pterocarpus clade</taxon>
        <taxon>Arachis</taxon>
    </lineage>
</organism>
<name>A0A444Y0P7_ARAHY</name>
<dbReference type="OrthoDB" id="1423929at2759"/>
<feature type="transmembrane region" description="Helical" evidence="6">
    <location>
        <begin position="117"/>
        <end position="138"/>
    </location>
</feature>
<evidence type="ECO:0000256" key="4">
    <source>
        <dbReference type="PROSITE-ProRule" id="PRU01343"/>
    </source>
</evidence>
<keyword evidence="6" id="KW-1133">Transmembrane helix</keyword>
<evidence type="ECO:0000313" key="9">
    <source>
        <dbReference type="Proteomes" id="UP000289738"/>
    </source>
</evidence>
<protein>
    <recommendedName>
        <fullName evidence="7">GRF-type domain-containing protein</fullName>
    </recommendedName>
</protein>
<dbReference type="AlphaFoldDB" id="A0A444Y0P7"/>
<comment type="caution">
    <text evidence="8">The sequence shown here is derived from an EMBL/GenBank/DDBJ whole genome shotgun (WGS) entry which is preliminary data.</text>
</comment>
<evidence type="ECO:0000256" key="2">
    <source>
        <dbReference type="ARBA" id="ARBA00022771"/>
    </source>
</evidence>
<proteinExistence type="predicted"/>
<keyword evidence="6" id="KW-0812">Transmembrane</keyword>
<sequence>METGNEGRGGGSWHPSHDNHGSSASMQTRRLKTHHESCFCGLKIVIKKSGSAENPNRLFHACSRYRKGNYCNYFNWVDDDVYEEVGVCSTKKDAGKWRLKVAWRLGILEAKVRAQKLLMIFTLGVVVISVILCCLISTSK</sequence>
<keyword evidence="1" id="KW-0479">Metal-binding</keyword>
<keyword evidence="6" id="KW-0472">Membrane</keyword>